<keyword evidence="1" id="KW-0812">Transmembrane</keyword>
<evidence type="ECO:0000313" key="3">
    <source>
        <dbReference type="Proteomes" id="UP000177725"/>
    </source>
</evidence>
<accession>A0A1G2F8J6</accession>
<evidence type="ECO:0000256" key="1">
    <source>
        <dbReference type="SAM" id="Phobius"/>
    </source>
</evidence>
<keyword evidence="1" id="KW-1133">Transmembrane helix</keyword>
<dbReference type="Gene3D" id="6.10.340.10">
    <property type="match status" value="1"/>
</dbReference>
<gene>
    <name evidence="2" type="ORF">A2174_01550</name>
</gene>
<dbReference type="AlphaFoldDB" id="A0A1G2F8J6"/>
<name>A0A1G2F8J6_9BACT</name>
<sequence length="182" mass="20860">MQIQLIITIVGLVIGVSAILAALVFHLVDVNMTNMGFSENIKNDFFSLTLIPIMITALIIYIIMIWFTVLITNKIYGPLNRLSHYIKRLSQGEKTDEIQFRKGDAINGLREMYNSLRSNIEKTLTYNYQEMSNIFSDLENILDEISVRKLTNQQISEQLQKITSRLAKALDITSEAIEKEKN</sequence>
<feature type="transmembrane region" description="Helical" evidence="1">
    <location>
        <begin position="45"/>
        <end position="71"/>
    </location>
</feature>
<protein>
    <recommendedName>
        <fullName evidence="4">HAMP domain-containing protein</fullName>
    </recommendedName>
</protein>
<organism evidence="2 3">
    <name type="scientific">Candidatus Portnoybacteria bacterium RBG_13_41_18</name>
    <dbReference type="NCBI Taxonomy" id="1801991"/>
    <lineage>
        <taxon>Bacteria</taxon>
        <taxon>Candidatus Portnoyibacteriota</taxon>
    </lineage>
</organism>
<evidence type="ECO:0008006" key="4">
    <source>
        <dbReference type="Google" id="ProtNLM"/>
    </source>
</evidence>
<dbReference type="Proteomes" id="UP000177725">
    <property type="component" value="Unassembled WGS sequence"/>
</dbReference>
<feature type="transmembrane region" description="Helical" evidence="1">
    <location>
        <begin position="5"/>
        <end position="25"/>
    </location>
</feature>
<reference evidence="2 3" key="1">
    <citation type="journal article" date="2016" name="Nat. Commun.">
        <title>Thousands of microbial genomes shed light on interconnected biogeochemical processes in an aquifer system.</title>
        <authorList>
            <person name="Anantharaman K."/>
            <person name="Brown C.T."/>
            <person name="Hug L.A."/>
            <person name="Sharon I."/>
            <person name="Castelle C.J."/>
            <person name="Probst A.J."/>
            <person name="Thomas B.C."/>
            <person name="Singh A."/>
            <person name="Wilkins M.J."/>
            <person name="Karaoz U."/>
            <person name="Brodie E.L."/>
            <person name="Williams K.H."/>
            <person name="Hubbard S.S."/>
            <person name="Banfield J.F."/>
        </authorList>
    </citation>
    <scope>NUCLEOTIDE SEQUENCE [LARGE SCALE GENOMIC DNA]</scope>
</reference>
<comment type="caution">
    <text evidence="2">The sequence shown here is derived from an EMBL/GenBank/DDBJ whole genome shotgun (WGS) entry which is preliminary data.</text>
</comment>
<evidence type="ECO:0000313" key="2">
    <source>
        <dbReference type="EMBL" id="OGZ34323.1"/>
    </source>
</evidence>
<proteinExistence type="predicted"/>
<keyword evidence="1" id="KW-0472">Membrane</keyword>
<dbReference type="EMBL" id="MHMV01000028">
    <property type="protein sequence ID" value="OGZ34323.1"/>
    <property type="molecule type" value="Genomic_DNA"/>
</dbReference>